<gene>
    <name evidence="3" type="ORF">ACFPU1_11180</name>
</gene>
<evidence type="ECO:0000259" key="2">
    <source>
        <dbReference type="PROSITE" id="PS50801"/>
    </source>
</evidence>
<organism evidence="3 4">
    <name type="scientific">Thalassorhabdus alkalitolerans</name>
    <dbReference type="NCBI Taxonomy" id="2282697"/>
    <lineage>
        <taxon>Bacteria</taxon>
        <taxon>Bacillati</taxon>
        <taxon>Bacillota</taxon>
        <taxon>Bacilli</taxon>
        <taxon>Bacillales</taxon>
        <taxon>Bacillaceae</taxon>
        <taxon>Thalassorhabdus</taxon>
    </lineage>
</organism>
<name>A0ABW0YLN2_9BACI</name>
<reference evidence="4" key="1">
    <citation type="journal article" date="2019" name="Int. J. Syst. Evol. Microbiol.">
        <title>The Global Catalogue of Microorganisms (GCM) 10K type strain sequencing project: providing services to taxonomists for standard genome sequencing and annotation.</title>
        <authorList>
            <consortium name="The Broad Institute Genomics Platform"/>
            <consortium name="The Broad Institute Genome Sequencing Center for Infectious Disease"/>
            <person name="Wu L."/>
            <person name="Ma J."/>
        </authorList>
    </citation>
    <scope>NUCLEOTIDE SEQUENCE [LARGE SCALE GENOMIC DNA]</scope>
    <source>
        <strain evidence="4">CECT 7184</strain>
    </source>
</reference>
<evidence type="ECO:0000313" key="3">
    <source>
        <dbReference type="EMBL" id="MFC5713350.1"/>
    </source>
</evidence>
<dbReference type="InterPro" id="IPR036513">
    <property type="entry name" value="STAS_dom_sf"/>
</dbReference>
<evidence type="ECO:0000256" key="1">
    <source>
        <dbReference type="ARBA" id="ARBA00022553"/>
    </source>
</evidence>
<dbReference type="PANTHER" id="PTHR33745">
    <property type="entry name" value="RSBT ANTAGONIST PROTEIN RSBS-RELATED"/>
    <property type="match status" value="1"/>
</dbReference>
<dbReference type="CDD" id="cd07041">
    <property type="entry name" value="STAS_RsbR_RsbS_like"/>
    <property type="match status" value="1"/>
</dbReference>
<dbReference type="InterPro" id="IPR002645">
    <property type="entry name" value="STAS_dom"/>
</dbReference>
<dbReference type="Pfam" id="PF01740">
    <property type="entry name" value="STAS"/>
    <property type="match status" value="1"/>
</dbReference>
<sequence length="276" mass="31614">MNTTNIEALQEYLENQAGHIVTEWQQIASKKSGTGEIFSNHEKDFYKNDEEFVRTASQGLLEETNFKDWTERTAAKRIKLGTPLYHSIQKFKTFRMLMNKKVQDFVSVYSSEVNPIEVLTWIQRLDQTLDEAAELFIRKYQEFDTEKTEAQQQVILDLSVPIIPISDSIGVLPIIGEIDTYRAKIIQEQALKKSSDLEIEHLIIDVSGVPFMDTMVAHEIFQLHKTLTILGIETIITGIRPEIAQTAVHLGIKFNGLTTYAHLKQAVFTLLEEKNK</sequence>
<comment type="caution">
    <text evidence="3">The sequence shown here is derived from an EMBL/GenBank/DDBJ whole genome shotgun (WGS) entry which is preliminary data.</text>
</comment>
<proteinExistence type="predicted"/>
<dbReference type="PROSITE" id="PS50801">
    <property type="entry name" value="STAS"/>
    <property type="match status" value="1"/>
</dbReference>
<dbReference type="RefSeq" id="WP_385941071.1">
    <property type="nucleotide sequence ID" value="NZ_JBHSOZ010000005.1"/>
</dbReference>
<keyword evidence="4" id="KW-1185">Reference proteome</keyword>
<dbReference type="SUPFAM" id="SSF52091">
    <property type="entry name" value="SpoIIaa-like"/>
    <property type="match status" value="1"/>
</dbReference>
<evidence type="ECO:0000313" key="4">
    <source>
        <dbReference type="Proteomes" id="UP001596142"/>
    </source>
</evidence>
<dbReference type="EMBL" id="JBHSOZ010000005">
    <property type="protein sequence ID" value="MFC5713350.1"/>
    <property type="molecule type" value="Genomic_DNA"/>
</dbReference>
<accession>A0ABW0YLN2</accession>
<feature type="domain" description="STAS" evidence="2">
    <location>
        <begin position="159"/>
        <end position="270"/>
    </location>
</feature>
<dbReference type="InterPro" id="IPR051932">
    <property type="entry name" value="Bact_StressResp_Reg"/>
</dbReference>
<dbReference type="Proteomes" id="UP001596142">
    <property type="component" value="Unassembled WGS sequence"/>
</dbReference>
<dbReference type="PANTHER" id="PTHR33745:SF3">
    <property type="entry name" value="RSBT CO-ANTAGONIST PROTEIN RSBRC"/>
    <property type="match status" value="1"/>
</dbReference>
<protein>
    <submittedName>
        <fullName evidence="3">STAS domain-containing protein</fullName>
    </submittedName>
</protein>
<keyword evidence="1" id="KW-0597">Phosphoprotein</keyword>
<dbReference type="Gene3D" id="3.30.750.24">
    <property type="entry name" value="STAS domain"/>
    <property type="match status" value="1"/>
</dbReference>